<evidence type="ECO:0000313" key="5">
    <source>
        <dbReference type="Proteomes" id="UP001172645"/>
    </source>
</evidence>
<accession>A0ABT7K2N9</accession>
<dbReference type="PRINTS" id="PR00080">
    <property type="entry name" value="SDRFAMILY"/>
</dbReference>
<dbReference type="PRINTS" id="PR00081">
    <property type="entry name" value="GDHRDH"/>
</dbReference>
<dbReference type="EMBL" id="JARFYM010000027">
    <property type="protein sequence ID" value="MDL2402275.1"/>
    <property type="molecule type" value="Genomic_DNA"/>
</dbReference>
<keyword evidence="2" id="KW-0560">Oxidoreductase</keyword>
<reference evidence="4" key="1">
    <citation type="submission" date="2023-06" db="EMBL/GenBank/DDBJ databases">
        <title>Phylogenetic Diversity of Rhizobium strains.</title>
        <authorList>
            <person name="Moura F.T."/>
            <person name="Helene L.C.F."/>
            <person name="Hungria M."/>
        </authorList>
    </citation>
    <scope>NUCLEOTIDE SEQUENCE</scope>
    <source>
        <strain evidence="4">CCGE526</strain>
    </source>
</reference>
<name>A0ABT7K2N9_9HYPH</name>
<evidence type="ECO:0000256" key="1">
    <source>
        <dbReference type="ARBA" id="ARBA00006484"/>
    </source>
</evidence>
<dbReference type="SUPFAM" id="SSF51735">
    <property type="entry name" value="NAD(P)-binding Rossmann-fold domains"/>
    <property type="match status" value="1"/>
</dbReference>
<comment type="caution">
    <text evidence="4">The sequence shown here is derived from an EMBL/GenBank/DDBJ whole genome shotgun (WGS) entry which is preliminary data.</text>
</comment>
<sequence>MTTENADKSNAKIAIITGGSRGLGRNTAVHLARKGIDVILTYHSNRAEAESAVSEIEAAGRKAVALQLDAGNVASFDDFVTKVRQALQQSWSRDRFDFLINNAGTGYHASFAETTEEAFDHLCNLHFKGVYFLTQKLLPHLNDGGRIVNISSGLARFSFPGSSAYGAMKGAIEVLTRYLAKELGPRGIAVNTVAPGAIQTDFSGGIVRDNPEVNKVVASMTALGRAGLPDDIGPMIASLLSEDNRWVNGQRIEVSGGMVI</sequence>
<dbReference type="Pfam" id="PF13561">
    <property type="entry name" value="adh_short_C2"/>
    <property type="match status" value="1"/>
</dbReference>
<proteinExistence type="inferred from homology"/>
<feature type="domain" description="Ketoreductase" evidence="3">
    <location>
        <begin position="12"/>
        <end position="196"/>
    </location>
</feature>
<comment type="similarity">
    <text evidence="1">Belongs to the short-chain dehydrogenases/reductases (SDR) family.</text>
</comment>
<dbReference type="Gene3D" id="3.40.50.720">
    <property type="entry name" value="NAD(P)-binding Rossmann-like Domain"/>
    <property type="match status" value="1"/>
</dbReference>
<dbReference type="InterPro" id="IPR057326">
    <property type="entry name" value="KR_dom"/>
</dbReference>
<dbReference type="RefSeq" id="WP_285871649.1">
    <property type="nucleotide sequence ID" value="NZ_JARFYM010000027.1"/>
</dbReference>
<organism evidence="4 5">
    <name type="scientific">Rhizobium mayense</name>
    <dbReference type="NCBI Taxonomy" id="1312184"/>
    <lineage>
        <taxon>Bacteria</taxon>
        <taxon>Pseudomonadati</taxon>
        <taxon>Pseudomonadota</taxon>
        <taxon>Alphaproteobacteria</taxon>
        <taxon>Hyphomicrobiales</taxon>
        <taxon>Rhizobiaceae</taxon>
        <taxon>Rhizobium/Agrobacterium group</taxon>
        <taxon>Rhizobium</taxon>
    </lineage>
</organism>
<evidence type="ECO:0000313" key="4">
    <source>
        <dbReference type="EMBL" id="MDL2402275.1"/>
    </source>
</evidence>
<protein>
    <submittedName>
        <fullName evidence="4">SDR family oxidoreductase</fullName>
    </submittedName>
</protein>
<dbReference type="InterPro" id="IPR002347">
    <property type="entry name" value="SDR_fam"/>
</dbReference>
<gene>
    <name evidence="4" type="ORF">PY649_25550</name>
</gene>
<dbReference type="SMART" id="SM00822">
    <property type="entry name" value="PKS_KR"/>
    <property type="match status" value="1"/>
</dbReference>
<evidence type="ECO:0000256" key="2">
    <source>
        <dbReference type="ARBA" id="ARBA00023002"/>
    </source>
</evidence>
<dbReference type="Proteomes" id="UP001172645">
    <property type="component" value="Unassembled WGS sequence"/>
</dbReference>
<keyword evidence="5" id="KW-1185">Reference proteome</keyword>
<evidence type="ECO:0000259" key="3">
    <source>
        <dbReference type="SMART" id="SM00822"/>
    </source>
</evidence>
<dbReference type="PANTHER" id="PTHR43639:SF1">
    <property type="entry name" value="SHORT-CHAIN DEHYDROGENASE_REDUCTASE FAMILY PROTEIN"/>
    <property type="match status" value="1"/>
</dbReference>
<dbReference type="InterPro" id="IPR036291">
    <property type="entry name" value="NAD(P)-bd_dom_sf"/>
</dbReference>
<dbReference type="PANTHER" id="PTHR43639">
    <property type="entry name" value="OXIDOREDUCTASE, SHORT-CHAIN DEHYDROGENASE/REDUCTASE FAMILY (AFU_ORTHOLOGUE AFUA_5G02870)"/>
    <property type="match status" value="1"/>
</dbReference>